<proteinExistence type="predicted"/>
<keyword evidence="1" id="KW-1133">Transmembrane helix</keyword>
<gene>
    <name evidence="2" type="ORF">FKW44_019086</name>
</gene>
<keyword evidence="3" id="KW-1185">Reference proteome</keyword>
<feature type="transmembrane region" description="Helical" evidence="1">
    <location>
        <begin position="21"/>
        <end position="39"/>
    </location>
</feature>
<evidence type="ECO:0000313" key="3">
    <source>
        <dbReference type="Proteomes" id="UP000595437"/>
    </source>
</evidence>
<dbReference type="Proteomes" id="UP000595437">
    <property type="component" value="Chromosome 13"/>
</dbReference>
<accession>A0A7T8JX66</accession>
<evidence type="ECO:0000256" key="1">
    <source>
        <dbReference type="SAM" id="Phobius"/>
    </source>
</evidence>
<dbReference type="EMBL" id="CP045902">
    <property type="protein sequence ID" value="QQP38502.1"/>
    <property type="molecule type" value="Genomic_DNA"/>
</dbReference>
<reference evidence="3" key="1">
    <citation type="submission" date="2021-01" db="EMBL/GenBank/DDBJ databases">
        <title>Caligus Genome Assembly.</title>
        <authorList>
            <person name="Gallardo-Escarate C."/>
        </authorList>
    </citation>
    <scope>NUCLEOTIDE SEQUENCE [LARGE SCALE GENOMIC DNA]</scope>
</reference>
<sequence length="82" mass="9199">MIPFIAVSSHHNSLSFSFQDILFSLAGTALYLATGSLAIEAYESKTERTATHTGHGLRLHVHHYRDHILYSPRTPLHEATKQ</sequence>
<dbReference type="AlphaFoldDB" id="A0A7T8JX66"/>
<protein>
    <submittedName>
        <fullName evidence="2">Uncharacterized protein</fullName>
    </submittedName>
</protein>
<organism evidence="2 3">
    <name type="scientific">Caligus rogercresseyi</name>
    <name type="common">Sea louse</name>
    <dbReference type="NCBI Taxonomy" id="217165"/>
    <lineage>
        <taxon>Eukaryota</taxon>
        <taxon>Metazoa</taxon>
        <taxon>Ecdysozoa</taxon>
        <taxon>Arthropoda</taxon>
        <taxon>Crustacea</taxon>
        <taxon>Multicrustacea</taxon>
        <taxon>Hexanauplia</taxon>
        <taxon>Copepoda</taxon>
        <taxon>Siphonostomatoida</taxon>
        <taxon>Caligidae</taxon>
        <taxon>Caligus</taxon>
    </lineage>
</organism>
<name>A0A7T8JX66_CALRO</name>
<keyword evidence="1" id="KW-0472">Membrane</keyword>
<evidence type="ECO:0000313" key="2">
    <source>
        <dbReference type="EMBL" id="QQP38502.1"/>
    </source>
</evidence>
<keyword evidence="1" id="KW-0812">Transmembrane</keyword>